<dbReference type="OrthoDB" id="5950457at2759"/>
<organism evidence="13 14">
    <name type="scientific">Octodon degus</name>
    <name type="common">Degu</name>
    <name type="synonym">Sciurus degus</name>
    <dbReference type="NCBI Taxonomy" id="10160"/>
    <lineage>
        <taxon>Eukaryota</taxon>
        <taxon>Metazoa</taxon>
        <taxon>Chordata</taxon>
        <taxon>Craniata</taxon>
        <taxon>Vertebrata</taxon>
        <taxon>Euteleostomi</taxon>
        <taxon>Mammalia</taxon>
        <taxon>Eutheria</taxon>
        <taxon>Euarchontoglires</taxon>
        <taxon>Glires</taxon>
        <taxon>Rodentia</taxon>
        <taxon>Hystricomorpha</taxon>
        <taxon>Octodontidae</taxon>
        <taxon>Octodon</taxon>
    </lineage>
</organism>
<evidence type="ECO:0000313" key="13">
    <source>
        <dbReference type="Proteomes" id="UP000515203"/>
    </source>
</evidence>
<dbReference type="PROSITE" id="PS51257">
    <property type="entry name" value="PROKAR_LIPOPROTEIN"/>
    <property type="match status" value="1"/>
</dbReference>
<keyword evidence="5 12" id="KW-0732">Signal</keyword>
<keyword evidence="9" id="KW-0325">Glycoprotein</keyword>
<evidence type="ECO:0000256" key="10">
    <source>
        <dbReference type="SAM" id="MobiDB-lite"/>
    </source>
</evidence>
<evidence type="ECO:0000256" key="6">
    <source>
        <dbReference type="ARBA" id="ARBA00022859"/>
    </source>
</evidence>
<dbReference type="FunCoup" id="A0A6P3FH18">
    <property type="interactions" value="89"/>
</dbReference>
<dbReference type="PANTHER" id="PTHR31463">
    <property type="entry name" value="MACROPHAGE-EXPRESSED GENE 1 PROTEIN"/>
    <property type="match status" value="1"/>
</dbReference>
<gene>
    <name evidence="14" type="primary">Mpeg1</name>
</gene>
<evidence type="ECO:0000256" key="12">
    <source>
        <dbReference type="SAM" id="SignalP"/>
    </source>
</evidence>
<proteinExistence type="predicted"/>
<evidence type="ECO:0000256" key="3">
    <source>
        <dbReference type="ARBA" id="ARBA00022588"/>
    </source>
</evidence>
<sequence length="499" mass="55427">MKTLRAALLLWTVAACAETDDPLEEVDETGFQKCRDALKLPVLEVLPGGGWDNLRNMDMGRVMALTYTHCRTTEDGQYIIPNEVFTVPQKQSALEMNSEILESWMDYKSSTSSSINLDISLFSKVNGKFSAEFQRLKTLQVRDQAFTTRVEVRNVIYTVKINPASELTWEFKKELLDISDVALCPNLEQKNPLTGDFSCPSGYTAVRLLSQIHEEGYNHLECKKKCTLYIFCKTVCEDVFRVARAQFRAFWCAASSQDLGNLGLLFGGLFSSRSVNPLTNQQSCPAGYTILNLFETLKVCVTQDYELGHRFSIPFGGFFSCAVGNPLINSTLSRDLQKRCPGGFSQHLALISDGCQVSYCVRAGAFTGWSLPTARLPPFTRPPLMSQAATNTVIVTNSESSSSWFRDSQTHRWRLGEPQELRRTMRNIQGENGGLSGGAAVGVSVAVTSLLAALIALAFYGIRKYRSKGHHAINREQERLLPETAPGTIPELEPEHQAA</sequence>
<keyword evidence="3" id="KW-0399">Innate immunity</keyword>
<keyword evidence="8" id="KW-1015">Disulfide bond</keyword>
<evidence type="ECO:0000313" key="14">
    <source>
        <dbReference type="RefSeq" id="XP_004646976.1"/>
    </source>
</evidence>
<evidence type="ECO:0000256" key="11">
    <source>
        <dbReference type="SAM" id="Phobius"/>
    </source>
</evidence>
<keyword evidence="6" id="KW-0391">Immunity</keyword>
<dbReference type="CDD" id="cd22579">
    <property type="entry name" value="MPEG1_P2"/>
    <property type="match status" value="1"/>
</dbReference>
<accession>A0A6P3FH18</accession>
<feature type="chain" id="PRO_5028333976" evidence="12">
    <location>
        <begin position="20"/>
        <end position="499"/>
    </location>
</feature>
<comment type="subcellular location">
    <subcellularLocation>
        <location evidence="1">Membrane</location>
        <topology evidence="1">Multi-pass membrane protein</topology>
    </subcellularLocation>
</comment>
<dbReference type="InParanoid" id="A0A6P3FH18"/>
<dbReference type="InterPro" id="IPR039707">
    <property type="entry name" value="MPEG1"/>
</dbReference>
<evidence type="ECO:0000256" key="7">
    <source>
        <dbReference type="ARBA" id="ARBA00023136"/>
    </source>
</evidence>
<evidence type="ECO:0000256" key="4">
    <source>
        <dbReference type="ARBA" id="ARBA00022692"/>
    </source>
</evidence>
<keyword evidence="2" id="KW-1134">Transmembrane beta strand</keyword>
<dbReference type="Proteomes" id="UP000515203">
    <property type="component" value="Unplaced"/>
</dbReference>
<dbReference type="CTD" id="219972"/>
<dbReference type="PANTHER" id="PTHR31463:SF4">
    <property type="entry name" value="MACROPHAGE-EXPRESSED GENE 1 PROTEIN"/>
    <property type="match status" value="1"/>
</dbReference>
<feature type="transmembrane region" description="Helical" evidence="11">
    <location>
        <begin position="435"/>
        <end position="460"/>
    </location>
</feature>
<keyword evidence="13" id="KW-1185">Reference proteome</keyword>
<feature type="region of interest" description="Disordered" evidence="10">
    <location>
        <begin position="479"/>
        <end position="499"/>
    </location>
</feature>
<keyword evidence="11" id="KW-1133">Transmembrane helix</keyword>
<dbReference type="GO" id="GO:0045087">
    <property type="term" value="P:innate immune response"/>
    <property type="evidence" value="ECO:0007669"/>
    <property type="project" value="UniProtKB-KW"/>
</dbReference>
<keyword evidence="7 11" id="KW-0472">Membrane</keyword>
<evidence type="ECO:0000256" key="5">
    <source>
        <dbReference type="ARBA" id="ARBA00022729"/>
    </source>
</evidence>
<feature type="signal peptide" evidence="12">
    <location>
        <begin position="1"/>
        <end position="19"/>
    </location>
</feature>
<protein>
    <submittedName>
        <fullName evidence="14">Macrophage-expressed gene 1 protein</fullName>
    </submittedName>
</protein>
<dbReference type="GO" id="GO:0016020">
    <property type="term" value="C:membrane"/>
    <property type="evidence" value="ECO:0007669"/>
    <property type="project" value="UniProtKB-SubCell"/>
</dbReference>
<evidence type="ECO:0000256" key="8">
    <source>
        <dbReference type="ARBA" id="ARBA00023157"/>
    </source>
</evidence>
<keyword evidence="4 11" id="KW-0812">Transmembrane</keyword>
<reference evidence="14" key="1">
    <citation type="submission" date="2025-08" db="UniProtKB">
        <authorList>
            <consortium name="RefSeq"/>
        </authorList>
    </citation>
    <scope>IDENTIFICATION</scope>
</reference>
<dbReference type="GeneID" id="101564587"/>
<evidence type="ECO:0000256" key="1">
    <source>
        <dbReference type="ARBA" id="ARBA00004141"/>
    </source>
</evidence>
<dbReference type="RefSeq" id="XP_004646976.1">
    <property type="nucleotide sequence ID" value="XM_004646919.2"/>
</dbReference>
<evidence type="ECO:0000256" key="2">
    <source>
        <dbReference type="ARBA" id="ARBA00022452"/>
    </source>
</evidence>
<name>A0A6P3FH18_OCTDE</name>
<evidence type="ECO:0000256" key="9">
    <source>
        <dbReference type="ARBA" id="ARBA00023180"/>
    </source>
</evidence>
<dbReference type="AlphaFoldDB" id="A0A6P3FH18"/>